<protein>
    <submittedName>
        <fullName evidence="1">Uncharacterized protein</fullName>
    </submittedName>
</protein>
<dbReference type="Proteomes" id="UP000320386">
    <property type="component" value="Chromosome"/>
</dbReference>
<organism evidence="1 2">
    <name type="scientific">Mucisphaera calidilacus</name>
    <dbReference type="NCBI Taxonomy" id="2527982"/>
    <lineage>
        <taxon>Bacteria</taxon>
        <taxon>Pseudomonadati</taxon>
        <taxon>Planctomycetota</taxon>
        <taxon>Phycisphaerae</taxon>
        <taxon>Phycisphaerales</taxon>
        <taxon>Phycisphaeraceae</taxon>
        <taxon>Mucisphaera</taxon>
    </lineage>
</organism>
<dbReference type="Gene3D" id="2.70.98.70">
    <property type="match status" value="1"/>
</dbReference>
<dbReference type="KEGG" id="mcad:Pan265_04120"/>
<reference evidence="1 2" key="1">
    <citation type="submission" date="2019-02" db="EMBL/GenBank/DDBJ databases">
        <title>Deep-cultivation of Planctomycetes and their phenomic and genomic characterization uncovers novel biology.</title>
        <authorList>
            <person name="Wiegand S."/>
            <person name="Jogler M."/>
            <person name="Boedeker C."/>
            <person name="Pinto D."/>
            <person name="Vollmers J."/>
            <person name="Rivas-Marin E."/>
            <person name="Kohn T."/>
            <person name="Peeters S.H."/>
            <person name="Heuer A."/>
            <person name="Rast P."/>
            <person name="Oberbeckmann S."/>
            <person name="Bunk B."/>
            <person name="Jeske O."/>
            <person name="Meyerdierks A."/>
            <person name="Storesund J.E."/>
            <person name="Kallscheuer N."/>
            <person name="Luecker S."/>
            <person name="Lage O.M."/>
            <person name="Pohl T."/>
            <person name="Merkel B.J."/>
            <person name="Hornburger P."/>
            <person name="Mueller R.-W."/>
            <person name="Bruemmer F."/>
            <person name="Labrenz M."/>
            <person name="Spormann A.M."/>
            <person name="Op den Camp H."/>
            <person name="Overmann J."/>
            <person name="Amann R."/>
            <person name="Jetten M.S.M."/>
            <person name="Mascher T."/>
            <person name="Medema M.H."/>
            <person name="Devos D.P."/>
            <person name="Kaster A.-K."/>
            <person name="Ovreas L."/>
            <person name="Rohde M."/>
            <person name="Galperin M.Y."/>
            <person name="Jogler C."/>
        </authorList>
    </citation>
    <scope>NUCLEOTIDE SEQUENCE [LARGE SCALE GENOMIC DNA]</scope>
    <source>
        <strain evidence="1 2">Pan265</strain>
    </source>
</reference>
<evidence type="ECO:0000313" key="2">
    <source>
        <dbReference type="Proteomes" id="UP000320386"/>
    </source>
</evidence>
<keyword evidence="2" id="KW-1185">Reference proteome</keyword>
<evidence type="ECO:0000313" key="1">
    <source>
        <dbReference type="EMBL" id="QDU70584.1"/>
    </source>
</evidence>
<accession>A0A518BUH9</accession>
<dbReference type="EMBL" id="CP036280">
    <property type="protein sequence ID" value="QDU70584.1"/>
    <property type="molecule type" value="Genomic_DNA"/>
</dbReference>
<gene>
    <name evidence="1" type="ORF">Pan265_04120</name>
</gene>
<dbReference type="AlphaFoldDB" id="A0A518BUH9"/>
<proteinExistence type="predicted"/>
<name>A0A518BUH9_9BACT</name>
<sequence>MVYFNGHPAIVDVGRGEYNRKVFSDDRYDVWWVRGRNHNAPVINGREQISGNDGGLPEEVDHYFTSREVDCANTQTHSRLAMELRDIYGPDTGIQRVDRVCTLDRAAGQITVADAIRLDSGPVEAVLTLYSDVDCEQLEPGLIRMHCGDTPLLMKVEADNPKAELETVAMDEEELIHSWGDRLTRITLTLTADSPELDYTLTFSPEEAAATPPGTQPVLCFTPKPGSGPGAHERGAYPARACHFVRENGPFPPKTDSFSPVNIV</sequence>
<dbReference type="RefSeq" id="WP_391560983.1">
    <property type="nucleotide sequence ID" value="NZ_CP036280.1"/>
</dbReference>